<gene>
    <name evidence="5" type="primary">FRMD8</name>
</gene>
<proteinExistence type="predicted"/>
<evidence type="ECO:0000256" key="2">
    <source>
        <dbReference type="SAM" id="MobiDB-lite"/>
    </source>
</evidence>
<dbReference type="FunFam" id="3.10.20.90:FF:000191">
    <property type="entry name" value="FERM domain-containing protein 8"/>
    <property type="match status" value="1"/>
</dbReference>
<dbReference type="Proteomes" id="UP000189705">
    <property type="component" value="Unplaced"/>
</dbReference>
<dbReference type="PANTHER" id="PTHR13283">
    <property type="entry name" value="KREV INTERACTION TRAPPED 1-RELATED"/>
    <property type="match status" value="1"/>
</dbReference>
<dbReference type="KEGG" id="asn:102373594"/>
<dbReference type="CDD" id="cd14473">
    <property type="entry name" value="FERM_B-lobe"/>
    <property type="match status" value="1"/>
</dbReference>
<dbReference type="Gene3D" id="1.20.80.10">
    <property type="match status" value="1"/>
</dbReference>
<dbReference type="InterPro" id="IPR014352">
    <property type="entry name" value="FERM/acyl-CoA-bd_prot_sf"/>
</dbReference>
<dbReference type="SUPFAM" id="SSF47031">
    <property type="entry name" value="Second domain of FERM"/>
    <property type="match status" value="1"/>
</dbReference>
<dbReference type="InterPro" id="IPR035963">
    <property type="entry name" value="FERM_2"/>
</dbReference>
<dbReference type="InterPro" id="IPR000299">
    <property type="entry name" value="FERM_domain"/>
</dbReference>
<dbReference type="CTD" id="83786"/>
<feature type="domain" description="FERM" evidence="3">
    <location>
        <begin position="32"/>
        <end position="392"/>
    </location>
</feature>
<evidence type="ECO:0000313" key="5">
    <source>
        <dbReference type="RefSeq" id="XP_025070752.1"/>
    </source>
</evidence>
<sequence length="483" mass="53740">MEMENEEGAAVPPSPAQRSQRSSVSSTGARVLDVVVYLVDDTPVPLAVENLPSVSAHELHRGLRDALQLPDVAADAFALWLISPLLEVQLKPRHQPYKLCRQWPELLFRFTDCSEEEIAQDEPALQFRRNVFFPKHRELQVESPEVLRLLYEEAKLNVLEGRYPCDPEDGEQLGALACRLTLGPYDPDRHTPGALKTSLGEFLPPPRGHRGGGLLGVLRKRGSTRAPAPELGLLEAFRALRDEAASPEPEAQSRLHHTYLQHCHRLPYYGCAFFPGEIDRPAQGFLHRGGRKPVSVAISLEGVYIVDSKEKDQAWYPGVGPGLGLTCPCARWQHVLLGLRFQELSWDHTFPEEAAGGNGDHVLWLEFDGQGEDGSPVNKLLKIYSKQAELMSGLIEYCIELSAGAEVTPPEPPTGAVPSDHPRPRLQRQDSVVCSRLQQLATIDYVEDGQEIRRVKPRRTASFFTRQLSHGPTTYVPVRPAEA</sequence>
<evidence type="ECO:0000313" key="4">
    <source>
        <dbReference type="Proteomes" id="UP000189705"/>
    </source>
</evidence>
<keyword evidence="4" id="KW-1185">Reference proteome</keyword>
<protein>
    <recommendedName>
        <fullName evidence="1">FERM domain-containing protein 8</fullName>
    </recommendedName>
</protein>
<dbReference type="AlphaFoldDB" id="A0A3Q0HGH8"/>
<dbReference type="GO" id="GO:0090090">
    <property type="term" value="P:negative regulation of canonical Wnt signaling pathway"/>
    <property type="evidence" value="ECO:0007669"/>
    <property type="project" value="TreeGrafter"/>
</dbReference>
<organism evidence="4 5">
    <name type="scientific">Alligator sinensis</name>
    <name type="common">Chinese alligator</name>
    <dbReference type="NCBI Taxonomy" id="38654"/>
    <lineage>
        <taxon>Eukaryota</taxon>
        <taxon>Metazoa</taxon>
        <taxon>Chordata</taxon>
        <taxon>Craniata</taxon>
        <taxon>Vertebrata</taxon>
        <taxon>Euteleostomi</taxon>
        <taxon>Archelosauria</taxon>
        <taxon>Archosauria</taxon>
        <taxon>Crocodylia</taxon>
        <taxon>Alligatoridae</taxon>
        <taxon>Alligatorinae</taxon>
        <taxon>Alligator</taxon>
    </lineage>
</organism>
<dbReference type="SMART" id="SM00295">
    <property type="entry name" value="B41"/>
    <property type="match status" value="1"/>
</dbReference>
<dbReference type="RefSeq" id="XP_025070752.1">
    <property type="nucleotide sequence ID" value="XM_025214967.1"/>
</dbReference>
<dbReference type="STRING" id="38654.A0A3Q0HGH8"/>
<dbReference type="PANTHER" id="PTHR13283:SF10">
    <property type="entry name" value="FERM DOMAIN-CONTAINING PROTEIN 8"/>
    <property type="match status" value="1"/>
</dbReference>
<dbReference type="InterPro" id="IPR011993">
    <property type="entry name" value="PH-like_dom_sf"/>
</dbReference>
<feature type="region of interest" description="Disordered" evidence="2">
    <location>
        <begin position="406"/>
        <end position="425"/>
    </location>
</feature>
<name>A0A3Q0HGH8_ALLSI</name>
<reference evidence="5" key="1">
    <citation type="submission" date="2025-08" db="UniProtKB">
        <authorList>
            <consortium name="RefSeq"/>
        </authorList>
    </citation>
    <scope>IDENTIFICATION</scope>
</reference>
<dbReference type="InterPro" id="IPR019749">
    <property type="entry name" value="Band_41_domain"/>
</dbReference>
<dbReference type="PROSITE" id="PS50057">
    <property type="entry name" value="FERM_3"/>
    <property type="match status" value="1"/>
</dbReference>
<dbReference type="InterPro" id="IPR019748">
    <property type="entry name" value="FERM_central"/>
</dbReference>
<accession>A0A3Q0HGH8</accession>
<evidence type="ECO:0000259" key="3">
    <source>
        <dbReference type="PROSITE" id="PS50057"/>
    </source>
</evidence>
<dbReference type="Pfam" id="PF00373">
    <property type="entry name" value="FERM_M"/>
    <property type="match status" value="1"/>
</dbReference>
<dbReference type="Gene3D" id="3.10.20.90">
    <property type="entry name" value="Phosphatidylinositol 3-kinase Catalytic Subunit, Chain A, domain 1"/>
    <property type="match status" value="1"/>
</dbReference>
<dbReference type="GO" id="GO:0005886">
    <property type="term" value="C:plasma membrane"/>
    <property type="evidence" value="ECO:0007669"/>
    <property type="project" value="TreeGrafter"/>
</dbReference>
<dbReference type="GeneID" id="102373594"/>
<evidence type="ECO:0000256" key="1">
    <source>
        <dbReference type="ARBA" id="ARBA00039547"/>
    </source>
</evidence>
<feature type="region of interest" description="Disordered" evidence="2">
    <location>
        <begin position="1"/>
        <end position="24"/>
    </location>
</feature>
<dbReference type="InParanoid" id="A0A3Q0HGH8"/>
<dbReference type="Gene3D" id="2.30.29.30">
    <property type="entry name" value="Pleckstrin-homology domain (PH domain)/Phosphotyrosine-binding domain (PTB)"/>
    <property type="match status" value="1"/>
</dbReference>
<dbReference type="InterPro" id="IPR051594">
    <property type="entry name" value="KRIT1/FRMD8"/>
</dbReference>